<evidence type="ECO:0000256" key="3">
    <source>
        <dbReference type="ARBA" id="ARBA00022795"/>
    </source>
</evidence>
<evidence type="ECO:0000256" key="4">
    <source>
        <dbReference type="ARBA" id="ARBA00023186"/>
    </source>
</evidence>
<name>A0A1V0B505_9GAMM</name>
<dbReference type="KEGG" id="ppha:BVH74_09645"/>
<dbReference type="GO" id="GO:0044781">
    <property type="term" value="P:bacterial-type flagellum organization"/>
    <property type="evidence" value="ECO:0007669"/>
    <property type="project" value="UniProtKB-KW"/>
</dbReference>
<sequence length="129" mass="14252">MIRQSSTKWPGCCEKSKSVGMAFVTPPKEIVMAQAVKQLQQTHEALIAAVRAGDWEQVGELDKLCRQQVAQAMEQPERDDQVVVETLDGLLATYREVIGLCQAVQGKLAEELQGMQRGKAGAKVYQMFS</sequence>
<dbReference type="AlphaFoldDB" id="A0A1V0B505"/>
<dbReference type="EMBL" id="CP020100">
    <property type="protein sequence ID" value="AQZ94997.1"/>
    <property type="molecule type" value="Genomic_DNA"/>
</dbReference>
<accession>A0A1V0B505</accession>
<evidence type="ECO:0000256" key="5">
    <source>
        <dbReference type="ARBA" id="ARBA00093797"/>
    </source>
</evidence>
<keyword evidence="4" id="KW-0143">Chaperone</keyword>
<dbReference type="Pfam" id="PF05400">
    <property type="entry name" value="FliT"/>
    <property type="match status" value="1"/>
</dbReference>
<evidence type="ECO:0000313" key="6">
    <source>
        <dbReference type="EMBL" id="AQZ94997.1"/>
    </source>
</evidence>
<dbReference type="Gene3D" id="1.20.58.380">
    <property type="entry name" value="Flagellar protein flit"/>
    <property type="match status" value="1"/>
</dbReference>
<keyword evidence="2" id="KW-0963">Cytoplasm</keyword>
<dbReference type="STRING" id="1931241.BVH74_09645"/>
<keyword evidence="3" id="KW-1005">Bacterial flagellum biogenesis</keyword>
<evidence type="ECO:0000313" key="7">
    <source>
        <dbReference type="Proteomes" id="UP000243488"/>
    </source>
</evidence>
<evidence type="ECO:0000256" key="2">
    <source>
        <dbReference type="ARBA" id="ARBA00022490"/>
    </source>
</evidence>
<protein>
    <recommendedName>
        <fullName evidence="5">Flagellar protein FliT</fullName>
    </recommendedName>
</protein>
<keyword evidence="7" id="KW-1185">Reference proteome</keyword>
<reference evidence="6 7" key="1">
    <citation type="submission" date="2017-03" db="EMBL/GenBank/DDBJ databases">
        <title>Complete genome sequence of the novel DNRA strain Pseudomonas sp. S-6-2 isolated from Chinese polluted river sediment. Journal of Biotechnology.</title>
        <authorList>
            <person name="Li J."/>
            <person name="Xiang F."/>
            <person name="Wang L."/>
            <person name="Xi L."/>
            <person name="Liu J."/>
        </authorList>
    </citation>
    <scope>NUCLEOTIDE SEQUENCE [LARGE SCALE GENOMIC DNA]</scope>
    <source>
        <strain evidence="6 7">S-6-2</strain>
    </source>
</reference>
<organism evidence="6 7">
    <name type="scientific">Halopseudomonas phragmitis</name>
    <dbReference type="NCBI Taxonomy" id="1931241"/>
    <lineage>
        <taxon>Bacteria</taxon>
        <taxon>Pseudomonadati</taxon>
        <taxon>Pseudomonadota</taxon>
        <taxon>Gammaproteobacteria</taxon>
        <taxon>Pseudomonadales</taxon>
        <taxon>Pseudomonadaceae</taxon>
        <taxon>Halopseudomonas</taxon>
    </lineage>
</organism>
<proteinExistence type="predicted"/>
<evidence type="ECO:0000256" key="1">
    <source>
        <dbReference type="ARBA" id="ARBA00004514"/>
    </source>
</evidence>
<dbReference type="InterPro" id="IPR008622">
    <property type="entry name" value="FliT"/>
</dbReference>
<comment type="subcellular location">
    <subcellularLocation>
        <location evidence="1">Cytoplasm</location>
        <location evidence="1">Cytosol</location>
    </subcellularLocation>
</comment>
<dbReference type="Proteomes" id="UP000243488">
    <property type="component" value="Chromosome"/>
</dbReference>
<gene>
    <name evidence="6" type="ORF">BVH74_09645</name>
</gene>